<keyword evidence="1" id="KW-0472">Membrane</keyword>
<protein>
    <submittedName>
        <fullName evidence="2">Uncharacterized protein</fullName>
    </submittedName>
</protein>
<gene>
    <name evidence="2" type="ORF">Cgig2_013321</name>
</gene>
<dbReference type="EMBL" id="JAKOGI010002991">
    <property type="protein sequence ID" value="KAJ8420992.1"/>
    <property type="molecule type" value="Genomic_DNA"/>
</dbReference>
<name>A0A9Q1JEX7_9CARY</name>
<evidence type="ECO:0000313" key="3">
    <source>
        <dbReference type="Proteomes" id="UP001153076"/>
    </source>
</evidence>
<dbReference type="PANTHER" id="PTHR33116">
    <property type="entry name" value="REVERSE TRANSCRIPTASE ZINC-BINDING DOMAIN-CONTAINING PROTEIN-RELATED-RELATED"/>
    <property type="match status" value="1"/>
</dbReference>
<sequence>MGYLTTHHCLFNSQKLRTKFKFCDIWCKHKGFSKTIDSVLPKSRASYKMSQIWSYLTQVRPLLSKLNRDHYADLCAQQDIVRRLLQKEKVTRARYIDILSSSIALIQQQSKIEWIKYEDDSTRLFVAKAKQRKLASYIYIIKDVKGNLVEGFHQVRHLIFSFYKEFIGEIVDSKEIYMHITGLQECSFPLKCLAVPITASRLTKIDCKNLVEKIFTQATRSISFACRLMLISSVVFGMFNYWASIFLLPIEVVDRITQICRNYSCSGTDEFKKNSSCILAAHLPT</sequence>
<feature type="transmembrane region" description="Helical" evidence="1">
    <location>
        <begin position="228"/>
        <end position="248"/>
    </location>
</feature>
<keyword evidence="1" id="KW-1133">Transmembrane helix</keyword>
<dbReference type="Proteomes" id="UP001153076">
    <property type="component" value="Unassembled WGS sequence"/>
</dbReference>
<evidence type="ECO:0000256" key="1">
    <source>
        <dbReference type="SAM" id="Phobius"/>
    </source>
</evidence>
<proteinExistence type="predicted"/>
<dbReference type="AlphaFoldDB" id="A0A9Q1JEX7"/>
<keyword evidence="1" id="KW-0812">Transmembrane</keyword>
<evidence type="ECO:0000313" key="2">
    <source>
        <dbReference type="EMBL" id="KAJ8420992.1"/>
    </source>
</evidence>
<dbReference type="OrthoDB" id="2417874at2759"/>
<accession>A0A9Q1JEX7</accession>
<organism evidence="2 3">
    <name type="scientific">Carnegiea gigantea</name>
    <dbReference type="NCBI Taxonomy" id="171969"/>
    <lineage>
        <taxon>Eukaryota</taxon>
        <taxon>Viridiplantae</taxon>
        <taxon>Streptophyta</taxon>
        <taxon>Embryophyta</taxon>
        <taxon>Tracheophyta</taxon>
        <taxon>Spermatophyta</taxon>
        <taxon>Magnoliopsida</taxon>
        <taxon>eudicotyledons</taxon>
        <taxon>Gunneridae</taxon>
        <taxon>Pentapetalae</taxon>
        <taxon>Caryophyllales</taxon>
        <taxon>Cactineae</taxon>
        <taxon>Cactaceae</taxon>
        <taxon>Cactoideae</taxon>
        <taxon>Echinocereeae</taxon>
        <taxon>Carnegiea</taxon>
    </lineage>
</organism>
<keyword evidence="3" id="KW-1185">Reference proteome</keyword>
<reference evidence="2" key="1">
    <citation type="submission" date="2022-04" db="EMBL/GenBank/DDBJ databases">
        <title>Carnegiea gigantea Genome sequencing and assembly v2.</title>
        <authorList>
            <person name="Copetti D."/>
            <person name="Sanderson M.J."/>
            <person name="Burquez A."/>
            <person name="Wojciechowski M.F."/>
        </authorList>
    </citation>
    <scope>NUCLEOTIDE SEQUENCE</scope>
    <source>
        <strain evidence="2">SGP5-SGP5p</strain>
        <tissue evidence="2">Aerial part</tissue>
    </source>
</reference>
<dbReference type="PANTHER" id="PTHR33116:SF84">
    <property type="entry name" value="RNA-DIRECTED DNA POLYMERASE"/>
    <property type="match status" value="1"/>
</dbReference>
<comment type="caution">
    <text evidence="2">The sequence shown here is derived from an EMBL/GenBank/DDBJ whole genome shotgun (WGS) entry which is preliminary data.</text>
</comment>